<accession>A0ABU8F876</accession>
<sequence>MKKQIFTGRYTTENSDPIVVFLIGMRINKPFALNKWLPVFNAMPGMIKELYTHKEDLGFLSMESFFGLKTTVMIQYWRSTEDLLKYAKNEQHLTAWKNFNKKIGNNDAVGIYHETYEVKPGNYESIYGNMPIYGLGKAMNHIQVNVESNSARKRLKDSEIRIPS</sequence>
<protein>
    <submittedName>
        <fullName evidence="1">DUF4188 domain-containing protein</fullName>
    </submittedName>
</protein>
<gene>
    <name evidence="1" type="ORF">WAX74_15255</name>
</gene>
<proteinExistence type="predicted"/>
<organism evidence="1 2">
    <name type="scientific">Psychrobacillus mangrovi</name>
    <dbReference type="NCBI Taxonomy" id="3117745"/>
    <lineage>
        <taxon>Bacteria</taxon>
        <taxon>Bacillati</taxon>
        <taxon>Bacillota</taxon>
        <taxon>Bacilli</taxon>
        <taxon>Bacillales</taxon>
        <taxon>Bacillaceae</taxon>
        <taxon>Psychrobacillus</taxon>
    </lineage>
</organism>
<dbReference type="Pfam" id="PF13826">
    <property type="entry name" value="Monooxy_af470-like"/>
    <property type="match status" value="1"/>
</dbReference>
<dbReference type="RefSeq" id="WP_336498549.1">
    <property type="nucleotide sequence ID" value="NZ_JBAWSY010000014.1"/>
</dbReference>
<evidence type="ECO:0000313" key="2">
    <source>
        <dbReference type="Proteomes" id="UP001364890"/>
    </source>
</evidence>
<name>A0ABU8F876_9BACI</name>
<evidence type="ECO:0000313" key="1">
    <source>
        <dbReference type="EMBL" id="MEI4770979.1"/>
    </source>
</evidence>
<dbReference type="EMBL" id="JBAWSY010000014">
    <property type="protein sequence ID" value="MEI4770979.1"/>
    <property type="molecule type" value="Genomic_DNA"/>
</dbReference>
<comment type="caution">
    <text evidence="1">The sequence shown here is derived from an EMBL/GenBank/DDBJ whole genome shotgun (WGS) entry which is preliminary data.</text>
</comment>
<keyword evidence="2" id="KW-1185">Reference proteome</keyword>
<dbReference type="InterPro" id="IPR025444">
    <property type="entry name" value="Monooxy_af470"/>
</dbReference>
<reference evidence="1 2" key="1">
    <citation type="submission" date="2024-01" db="EMBL/GenBank/DDBJ databases">
        <title>Seven novel Bacillus-like species.</title>
        <authorList>
            <person name="Liu G."/>
        </authorList>
    </citation>
    <scope>NUCLEOTIDE SEQUENCE [LARGE SCALE GENOMIC DNA]</scope>
    <source>
        <strain evidence="1 2">FJAT-51614</strain>
    </source>
</reference>
<dbReference type="Proteomes" id="UP001364890">
    <property type="component" value="Unassembled WGS sequence"/>
</dbReference>